<gene>
    <name evidence="2" type="ORF">Azoinq_03465</name>
</gene>
<accession>A0A975XVB8</accession>
<organism evidence="2 3">
    <name type="scientific">Azospira inquinata</name>
    <dbReference type="NCBI Taxonomy" id="2785627"/>
    <lineage>
        <taxon>Bacteria</taxon>
        <taxon>Pseudomonadati</taxon>
        <taxon>Pseudomonadota</taxon>
        <taxon>Betaproteobacteria</taxon>
        <taxon>Rhodocyclales</taxon>
        <taxon>Rhodocyclaceae</taxon>
        <taxon>Azospira</taxon>
    </lineage>
</organism>
<dbReference type="Proteomes" id="UP000683428">
    <property type="component" value="Chromosome"/>
</dbReference>
<dbReference type="Pfam" id="PF01557">
    <property type="entry name" value="FAA_hydrolase"/>
    <property type="match status" value="1"/>
</dbReference>
<evidence type="ECO:0000313" key="3">
    <source>
        <dbReference type="Proteomes" id="UP000683428"/>
    </source>
</evidence>
<feature type="domain" description="Fumarylacetoacetase-like C-terminal" evidence="1">
    <location>
        <begin position="27"/>
        <end position="227"/>
    </location>
</feature>
<dbReference type="AlphaFoldDB" id="A0A975XVB8"/>
<reference evidence="2" key="1">
    <citation type="submission" date="2020-11" db="EMBL/GenBank/DDBJ databases">
        <title>Azospira inquinata sp. nov.</title>
        <authorList>
            <person name="Moe W.M."/>
            <person name="Mikes M.C."/>
        </authorList>
    </citation>
    <scope>NUCLEOTIDE SEQUENCE</scope>
    <source>
        <strain evidence="2">Azo-3</strain>
    </source>
</reference>
<dbReference type="KEGG" id="aiq:Azoinq_03465"/>
<name>A0A975XVB8_9RHOO</name>
<dbReference type="PANTHER" id="PTHR11820:SF90">
    <property type="entry name" value="FLUTATHIONE S-TRANSFERASE"/>
    <property type="match status" value="1"/>
</dbReference>
<dbReference type="RefSeq" id="WP_216126050.1">
    <property type="nucleotide sequence ID" value="NZ_CP064782.1"/>
</dbReference>
<keyword evidence="3" id="KW-1185">Reference proteome</keyword>
<protein>
    <submittedName>
        <fullName evidence="2">Fumarylacetoacetate hydrolase family protein</fullName>
    </submittedName>
</protein>
<sequence length="231" mass="24940">MDYVFTPPPLVSLPVVGDSRRFPVRRVYCVGRNYAEHAREMGALDQADGREPPFFFSKPADALVPEPARVTYPPLTEKLQHEVELVVALKAGGAVIPPVAALDCVFGYAVGLDMTRRDLQAQAKEKGHPWDMGKGFDLSAPISPVMPVTTCGHPASGRVSLQVNGELRQDGDMADMTWKVGEIIANLSRYVRLAPGDLIFTGTPAGVSTVLRGDRLQGTIDGVGEVNFVLV</sequence>
<dbReference type="InterPro" id="IPR011234">
    <property type="entry name" value="Fumarylacetoacetase-like_C"/>
</dbReference>
<proteinExistence type="predicted"/>
<evidence type="ECO:0000313" key="2">
    <source>
        <dbReference type="EMBL" id="QWT49682.1"/>
    </source>
</evidence>
<keyword evidence="2" id="KW-0378">Hydrolase</keyword>
<dbReference type="PANTHER" id="PTHR11820">
    <property type="entry name" value="ACYLPYRUVASE"/>
    <property type="match status" value="1"/>
</dbReference>
<evidence type="ECO:0000259" key="1">
    <source>
        <dbReference type="Pfam" id="PF01557"/>
    </source>
</evidence>
<dbReference type="GO" id="GO:0018773">
    <property type="term" value="F:acetylpyruvate hydrolase activity"/>
    <property type="evidence" value="ECO:0007669"/>
    <property type="project" value="TreeGrafter"/>
</dbReference>
<dbReference type="EMBL" id="CP064782">
    <property type="protein sequence ID" value="QWT49682.1"/>
    <property type="molecule type" value="Genomic_DNA"/>
</dbReference>